<dbReference type="GO" id="GO:0006631">
    <property type="term" value="P:fatty acid metabolic process"/>
    <property type="evidence" value="ECO:0007669"/>
    <property type="project" value="TreeGrafter"/>
</dbReference>
<evidence type="ECO:0000313" key="4">
    <source>
        <dbReference type="Proteomes" id="UP000244527"/>
    </source>
</evidence>
<dbReference type="Gene3D" id="1.20.80.10">
    <property type="match status" value="1"/>
</dbReference>
<dbReference type="SUPFAM" id="SSF47027">
    <property type="entry name" value="Acyl-CoA binding protein"/>
    <property type="match status" value="1"/>
</dbReference>
<keyword evidence="1" id="KW-0446">Lipid-binding</keyword>
<evidence type="ECO:0000259" key="2">
    <source>
        <dbReference type="PROSITE" id="PS51228"/>
    </source>
</evidence>
<dbReference type="EMBL" id="CP020918">
    <property type="protein sequence ID" value="AWG23359.1"/>
    <property type="molecule type" value="Genomic_DNA"/>
</dbReference>
<protein>
    <submittedName>
        <fullName evidence="3">Phosphatidylserine decarboxylase</fullName>
    </submittedName>
</protein>
<organism evidence="3 4">
    <name type="scientific">Flavobacterium faecale</name>
    <dbReference type="NCBI Taxonomy" id="1355330"/>
    <lineage>
        <taxon>Bacteria</taxon>
        <taxon>Pseudomonadati</taxon>
        <taxon>Bacteroidota</taxon>
        <taxon>Flavobacteriia</taxon>
        <taxon>Flavobacteriales</taxon>
        <taxon>Flavobacteriaceae</taxon>
        <taxon>Flavobacterium</taxon>
    </lineage>
</organism>
<sequence length="98" mass="11260">MSTKDLETQFQEALEIASAMTQASLPQDVQLRLYAYYKQATKGSLNPMQLNTNSFHLRDAFKTNAWMQIRHISADEAKICYVEIINALLENPNSYENE</sequence>
<evidence type="ECO:0000256" key="1">
    <source>
        <dbReference type="ARBA" id="ARBA00023121"/>
    </source>
</evidence>
<dbReference type="InterPro" id="IPR014352">
    <property type="entry name" value="FERM/acyl-CoA-bd_prot_sf"/>
</dbReference>
<dbReference type="KEGG" id="ffa:FFWV33_18395"/>
<dbReference type="OrthoDB" id="981216at2"/>
<dbReference type="AlphaFoldDB" id="A0A2S1LI06"/>
<dbReference type="PANTHER" id="PTHR23310">
    <property type="entry name" value="ACYL-COA-BINDING PROTEIN, ACBP"/>
    <property type="match status" value="1"/>
</dbReference>
<feature type="domain" description="ACB" evidence="2">
    <location>
        <begin position="6"/>
        <end position="94"/>
    </location>
</feature>
<dbReference type="InterPro" id="IPR035984">
    <property type="entry name" value="Acyl-CoA-binding_sf"/>
</dbReference>
<proteinExistence type="predicted"/>
<dbReference type="PRINTS" id="PR00689">
    <property type="entry name" value="ACOABINDINGP"/>
</dbReference>
<dbReference type="RefSeq" id="WP_108742256.1">
    <property type="nucleotide sequence ID" value="NZ_CP020918.1"/>
</dbReference>
<dbReference type="GO" id="GO:0000062">
    <property type="term" value="F:fatty-acyl-CoA binding"/>
    <property type="evidence" value="ECO:0007669"/>
    <property type="project" value="InterPro"/>
</dbReference>
<dbReference type="Pfam" id="PF00887">
    <property type="entry name" value="ACBP"/>
    <property type="match status" value="1"/>
</dbReference>
<dbReference type="PROSITE" id="PS51228">
    <property type="entry name" value="ACB_2"/>
    <property type="match status" value="1"/>
</dbReference>
<accession>A0A2S1LI06</accession>
<dbReference type="InterPro" id="IPR000582">
    <property type="entry name" value="Acyl-CoA-binding_protein"/>
</dbReference>
<reference evidence="3 4" key="1">
    <citation type="submission" date="2017-04" db="EMBL/GenBank/DDBJ databases">
        <title>Compelte genome sequence of WV33.</title>
        <authorList>
            <person name="Lee P.C."/>
        </authorList>
    </citation>
    <scope>NUCLEOTIDE SEQUENCE [LARGE SCALE GENOMIC DNA]</scope>
    <source>
        <strain evidence="3 4">WV33</strain>
    </source>
</reference>
<keyword evidence="4" id="KW-1185">Reference proteome</keyword>
<name>A0A2S1LI06_9FLAO</name>
<dbReference type="PANTHER" id="PTHR23310:SF62">
    <property type="entry name" value="ACYL-COA BINDING PROTEIN 1, ISOFORM A"/>
    <property type="match status" value="1"/>
</dbReference>
<dbReference type="Proteomes" id="UP000244527">
    <property type="component" value="Chromosome"/>
</dbReference>
<gene>
    <name evidence="3" type="ORF">FFWV33_18395</name>
</gene>
<evidence type="ECO:0000313" key="3">
    <source>
        <dbReference type="EMBL" id="AWG23359.1"/>
    </source>
</evidence>